<reference evidence="2 3" key="1">
    <citation type="submission" date="2024-05" db="EMBL/GenBank/DDBJ databases">
        <title>Genome sequencing and assembly of Indian major carp, Cirrhinus mrigala (Hamilton, 1822).</title>
        <authorList>
            <person name="Mohindra V."/>
            <person name="Chowdhury L.M."/>
            <person name="Lal K."/>
            <person name="Jena J.K."/>
        </authorList>
    </citation>
    <scope>NUCLEOTIDE SEQUENCE [LARGE SCALE GENOMIC DNA]</scope>
    <source>
        <strain evidence="2">CM1030</strain>
        <tissue evidence="2">Blood</tissue>
    </source>
</reference>
<feature type="non-terminal residue" evidence="2">
    <location>
        <position position="1"/>
    </location>
</feature>
<accession>A0ABD0QBY5</accession>
<protein>
    <submittedName>
        <fullName evidence="2">Uncharacterized protein</fullName>
    </submittedName>
</protein>
<evidence type="ECO:0000313" key="2">
    <source>
        <dbReference type="EMBL" id="KAL0182461.1"/>
    </source>
</evidence>
<evidence type="ECO:0000313" key="3">
    <source>
        <dbReference type="Proteomes" id="UP001529510"/>
    </source>
</evidence>
<evidence type="ECO:0000256" key="1">
    <source>
        <dbReference type="SAM" id="MobiDB-lite"/>
    </source>
</evidence>
<gene>
    <name evidence="2" type="ORF">M9458_021836</name>
</gene>
<proteinExistence type="predicted"/>
<keyword evidence="3" id="KW-1185">Reference proteome</keyword>
<organism evidence="2 3">
    <name type="scientific">Cirrhinus mrigala</name>
    <name type="common">Mrigala</name>
    <dbReference type="NCBI Taxonomy" id="683832"/>
    <lineage>
        <taxon>Eukaryota</taxon>
        <taxon>Metazoa</taxon>
        <taxon>Chordata</taxon>
        <taxon>Craniata</taxon>
        <taxon>Vertebrata</taxon>
        <taxon>Euteleostomi</taxon>
        <taxon>Actinopterygii</taxon>
        <taxon>Neopterygii</taxon>
        <taxon>Teleostei</taxon>
        <taxon>Ostariophysi</taxon>
        <taxon>Cypriniformes</taxon>
        <taxon>Cyprinidae</taxon>
        <taxon>Labeoninae</taxon>
        <taxon>Labeonini</taxon>
        <taxon>Cirrhinus</taxon>
    </lineage>
</organism>
<feature type="region of interest" description="Disordered" evidence="1">
    <location>
        <begin position="30"/>
        <end position="52"/>
    </location>
</feature>
<dbReference type="Proteomes" id="UP001529510">
    <property type="component" value="Unassembled WGS sequence"/>
</dbReference>
<dbReference type="EMBL" id="JAMKFB020000010">
    <property type="protein sequence ID" value="KAL0182461.1"/>
    <property type="molecule type" value="Genomic_DNA"/>
</dbReference>
<comment type="caution">
    <text evidence="2">The sequence shown here is derived from an EMBL/GenBank/DDBJ whole genome shotgun (WGS) entry which is preliminary data.</text>
</comment>
<dbReference type="AlphaFoldDB" id="A0ABD0QBY5"/>
<sequence length="52" mass="5604">RNGHSRISPGHSKGPLSNVQDLLTICHHRPGIHPLHETTVPPRGAGATARIR</sequence>
<name>A0ABD0QBY5_CIRMR</name>